<reference evidence="2" key="1">
    <citation type="submission" date="2015-11" db="EMBL/GenBank/DDBJ databases">
        <authorList>
            <consortium name="Cross-ministerial Strategic Innovation Promotion Program (SIP) consortium"/>
            <person name="Tomihama T."/>
            <person name="Ikenaga M."/>
            <person name="Sakai M."/>
            <person name="Okubo T."/>
            <person name="Ikeda S."/>
        </authorList>
    </citation>
    <scope>NUCLEOTIDE SEQUENCE [LARGE SCALE GENOMIC DNA]</scope>
    <source>
        <strain evidence="2">S58</strain>
    </source>
</reference>
<dbReference type="AlphaFoldDB" id="A0A100JTK8"/>
<protein>
    <submittedName>
        <fullName evidence="1">Uncharacterized protein</fullName>
    </submittedName>
</protein>
<comment type="caution">
    <text evidence="1">The sequence shown here is derived from an EMBL/GenBank/DDBJ whole genome shotgun (WGS) entry which is preliminary data.</text>
</comment>
<evidence type="ECO:0000313" key="1">
    <source>
        <dbReference type="EMBL" id="GAQ65443.1"/>
    </source>
</evidence>
<evidence type="ECO:0000313" key="2">
    <source>
        <dbReference type="Proteomes" id="UP000067448"/>
    </source>
</evidence>
<sequence>MITLPLIPQQRTVYWTVAVHDTYGSSHRSTGLHASAVRQQYDFWTAKPSTARMELTERTLVQARTITTLEDLPGEGEPTPLPGLPADAHEVKRFFRFTRAREDGSLTGFGPAVLRTGDDVRRFYNWTVSTQDRAQAVHVDVSTLRVLDITLTHLTREIQLADLPDDFTASLMGQLETEGLCGVPVHGRTGTCLRVRLADGSEITISPAAADGREAGSQHAVGVLGGWLAVWGDANNAVAKVYRSRPGLTRAANTAALADAVLKCARKHGGGPVLRDKPRQPHA</sequence>
<dbReference type="Proteomes" id="UP000067448">
    <property type="component" value="Unassembled WGS sequence"/>
</dbReference>
<name>A0A100JTK8_STRSC</name>
<gene>
    <name evidence="1" type="ORF">SsS58_05852</name>
</gene>
<proteinExistence type="predicted"/>
<dbReference type="EMBL" id="BCMM01000030">
    <property type="protein sequence ID" value="GAQ65443.1"/>
    <property type="molecule type" value="Genomic_DNA"/>
</dbReference>
<accession>A0A100JTK8</accession>
<reference evidence="2" key="3">
    <citation type="submission" date="2016-02" db="EMBL/GenBank/DDBJ databases">
        <title>Draft genome of pathogenic Streptomyces sp. in Japan.</title>
        <authorList>
            <person name="Tomihama T."/>
            <person name="Ikenaga M."/>
            <person name="Sakai M."/>
            <person name="Okubo T."/>
            <person name="Ikeda S."/>
        </authorList>
    </citation>
    <scope>NUCLEOTIDE SEQUENCE [LARGE SCALE GENOMIC DNA]</scope>
    <source>
        <strain evidence="2">S58</strain>
    </source>
</reference>
<reference evidence="1 2" key="2">
    <citation type="journal article" date="2016" name="Genome Announc.">
        <title>Draft Genome Sequences of Streptomyces scabiei S58, Streptomyces turgidiscabies T45, and Streptomyces acidiscabies a10, the Pathogens of Potato Common Scab, Isolated in Japan.</title>
        <authorList>
            <person name="Tomihama T."/>
            <person name="Nishi Y."/>
            <person name="Sakai M."/>
            <person name="Ikenaga M."/>
            <person name="Okubo T."/>
            <person name="Ikeda S."/>
        </authorList>
    </citation>
    <scope>NUCLEOTIDE SEQUENCE [LARGE SCALE GENOMIC DNA]</scope>
    <source>
        <strain evidence="1 2">S58</strain>
    </source>
</reference>
<organism evidence="1 2">
    <name type="scientific">Streptomyces scabiei</name>
    <dbReference type="NCBI Taxonomy" id="1930"/>
    <lineage>
        <taxon>Bacteria</taxon>
        <taxon>Bacillati</taxon>
        <taxon>Actinomycetota</taxon>
        <taxon>Actinomycetes</taxon>
        <taxon>Kitasatosporales</taxon>
        <taxon>Streptomycetaceae</taxon>
        <taxon>Streptomyces</taxon>
    </lineage>
</organism>